<sequence length="130" mass="13920">MRVGSGLGAALEGVFLMDIQAAKEQCEAVTHHVGGWAWRRRADGSKFADGTPVCEVVAADRTIIAYDVGEPEARFIAAAHSDLPAALEALEEAQGKIGVVRGRAKEARKVMERDIYLFAGDILAILGEIE</sequence>
<protein>
    <submittedName>
        <fullName evidence="1">Uncharacterized protein</fullName>
    </submittedName>
</protein>
<gene>
    <name evidence="1" type="ORF">LCGC14_2875400</name>
</gene>
<accession>A0A0F8Y1V1</accession>
<name>A0A0F8Y1V1_9ZZZZ</name>
<dbReference type="EMBL" id="LAZR01055946">
    <property type="protein sequence ID" value="KKK75268.1"/>
    <property type="molecule type" value="Genomic_DNA"/>
</dbReference>
<reference evidence="1" key="1">
    <citation type="journal article" date="2015" name="Nature">
        <title>Complex archaea that bridge the gap between prokaryotes and eukaryotes.</title>
        <authorList>
            <person name="Spang A."/>
            <person name="Saw J.H."/>
            <person name="Jorgensen S.L."/>
            <person name="Zaremba-Niedzwiedzka K."/>
            <person name="Martijn J."/>
            <person name="Lind A.E."/>
            <person name="van Eijk R."/>
            <person name="Schleper C."/>
            <person name="Guy L."/>
            <person name="Ettema T.J."/>
        </authorList>
    </citation>
    <scope>NUCLEOTIDE SEQUENCE</scope>
</reference>
<proteinExistence type="predicted"/>
<comment type="caution">
    <text evidence="1">The sequence shown here is derived from an EMBL/GenBank/DDBJ whole genome shotgun (WGS) entry which is preliminary data.</text>
</comment>
<dbReference type="AlphaFoldDB" id="A0A0F8Y1V1"/>
<evidence type="ECO:0000313" key="1">
    <source>
        <dbReference type="EMBL" id="KKK75268.1"/>
    </source>
</evidence>
<organism evidence="1">
    <name type="scientific">marine sediment metagenome</name>
    <dbReference type="NCBI Taxonomy" id="412755"/>
    <lineage>
        <taxon>unclassified sequences</taxon>
        <taxon>metagenomes</taxon>
        <taxon>ecological metagenomes</taxon>
    </lineage>
</organism>